<proteinExistence type="predicted"/>
<name>A0ABN2EBY8_9ACTN</name>
<evidence type="ECO:0000313" key="3">
    <source>
        <dbReference type="Proteomes" id="UP001501705"/>
    </source>
</evidence>
<accession>A0ABN2EBY8</accession>
<evidence type="ECO:0000313" key="2">
    <source>
        <dbReference type="EMBL" id="GAA1599187.1"/>
    </source>
</evidence>
<dbReference type="Proteomes" id="UP001501705">
    <property type="component" value="Unassembled WGS sequence"/>
</dbReference>
<sequence>MRQQRRQWAAELRAEHRTWVQVAGAFAERYGVNLRVAFRMAHDWSQREAADHWNERWPAVPKTFKNFSYWEQWPSASGYEPSLEVLARLAELYECSIADLVADCADFRSTDPNHRVTSRVADLSAGLAVPADEDAARRVADEVENTSPEVLARTVAAWLGTVDPRLGRRRLLTKLSAALALAAATPATAVAAVDEPVRGPAGEHDLGGIWHSRYFYRSSGRAGQLSCEHYIVLRHTGDRIVGENVPARNDSHVRLELALRGTVATGTWSERTSTDGHYHGREYHGAIQLVVDPMGKSMTGRWIGVDRQFNINTDVWELNWINTATPTTQRDYRNLV</sequence>
<dbReference type="CDD" id="cd00093">
    <property type="entry name" value="HTH_XRE"/>
    <property type="match status" value="1"/>
</dbReference>
<dbReference type="InterPro" id="IPR001387">
    <property type="entry name" value="Cro/C1-type_HTH"/>
</dbReference>
<organism evidence="2 3">
    <name type="scientific">Kribbella hippodromi</name>
    <dbReference type="NCBI Taxonomy" id="434347"/>
    <lineage>
        <taxon>Bacteria</taxon>
        <taxon>Bacillati</taxon>
        <taxon>Actinomycetota</taxon>
        <taxon>Actinomycetes</taxon>
        <taxon>Propionibacteriales</taxon>
        <taxon>Kribbellaceae</taxon>
        <taxon>Kribbella</taxon>
    </lineage>
</organism>
<evidence type="ECO:0000259" key="1">
    <source>
        <dbReference type="PROSITE" id="PS50943"/>
    </source>
</evidence>
<dbReference type="PROSITE" id="PS50943">
    <property type="entry name" value="HTH_CROC1"/>
    <property type="match status" value="1"/>
</dbReference>
<keyword evidence="3" id="KW-1185">Reference proteome</keyword>
<gene>
    <name evidence="2" type="ORF">GCM10009804_64740</name>
</gene>
<feature type="domain" description="HTH cro/C1-type" evidence="1">
    <location>
        <begin position="79"/>
        <end position="100"/>
    </location>
</feature>
<comment type="caution">
    <text evidence="2">The sequence shown here is derived from an EMBL/GenBank/DDBJ whole genome shotgun (WGS) entry which is preliminary data.</text>
</comment>
<dbReference type="EMBL" id="BAAAPH010000027">
    <property type="protein sequence ID" value="GAA1599187.1"/>
    <property type="molecule type" value="Genomic_DNA"/>
</dbReference>
<reference evidence="2 3" key="1">
    <citation type="journal article" date="2019" name="Int. J. Syst. Evol. Microbiol.">
        <title>The Global Catalogue of Microorganisms (GCM) 10K type strain sequencing project: providing services to taxonomists for standard genome sequencing and annotation.</title>
        <authorList>
            <consortium name="The Broad Institute Genomics Platform"/>
            <consortium name="The Broad Institute Genome Sequencing Center for Infectious Disease"/>
            <person name="Wu L."/>
            <person name="Ma J."/>
        </authorList>
    </citation>
    <scope>NUCLEOTIDE SEQUENCE [LARGE SCALE GENOMIC DNA]</scope>
    <source>
        <strain evidence="2 3">JCM 15572</strain>
    </source>
</reference>
<protein>
    <recommendedName>
        <fullName evidence="1">HTH cro/C1-type domain-containing protein</fullName>
    </recommendedName>
</protein>